<name>A0AAN9PK00_CLITE</name>
<evidence type="ECO:0000313" key="2">
    <source>
        <dbReference type="EMBL" id="KAK7301071.1"/>
    </source>
</evidence>
<dbReference type="EMBL" id="JAYKXN010000003">
    <property type="protein sequence ID" value="KAK7301071.1"/>
    <property type="molecule type" value="Genomic_DNA"/>
</dbReference>
<sequence length="154" mass="17373">MLWLTDNEGEKDHIYAKRGKRTSQGEGDVGGETPGQSSADDNTINVEVLGKEFSSATSHKVIVDMTKVIQKDTRIDIMETQLAEKLMKVHDIGSFCNVSWSTITNWYFGLGKEDALAELDLTLLVYTMVILHVNEIVVNRRFLESFIIYVPFTL</sequence>
<protein>
    <submittedName>
        <fullName evidence="2">Uncharacterized protein</fullName>
    </submittedName>
</protein>
<reference evidence="2 3" key="1">
    <citation type="submission" date="2024-01" db="EMBL/GenBank/DDBJ databases">
        <title>The genomes of 5 underutilized Papilionoideae crops provide insights into root nodulation and disease resistance.</title>
        <authorList>
            <person name="Yuan L."/>
        </authorList>
    </citation>
    <scope>NUCLEOTIDE SEQUENCE [LARGE SCALE GENOMIC DNA]</scope>
    <source>
        <strain evidence="2">LY-2023</strain>
        <tissue evidence="2">Leaf</tissue>
    </source>
</reference>
<feature type="region of interest" description="Disordered" evidence="1">
    <location>
        <begin position="17"/>
        <end position="41"/>
    </location>
</feature>
<evidence type="ECO:0000313" key="3">
    <source>
        <dbReference type="Proteomes" id="UP001359559"/>
    </source>
</evidence>
<gene>
    <name evidence="2" type="ORF">RJT34_11930</name>
</gene>
<dbReference type="Proteomes" id="UP001359559">
    <property type="component" value="Unassembled WGS sequence"/>
</dbReference>
<keyword evidence="3" id="KW-1185">Reference proteome</keyword>
<dbReference type="AlphaFoldDB" id="A0AAN9PK00"/>
<evidence type="ECO:0000256" key="1">
    <source>
        <dbReference type="SAM" id="MobiDB-lite"/>
    </source>
</evidence>
<organism evidence="2 3">
    <name type="scientific">Clitoria ternatea</name>
    <name type="common">Butterfly pea</name>
    <dbReference type="NCBI Taxonomy" id="43366"/>
    <lineage>
        <taxon>Eukaryota</taxon>
        <taxon>Viridiplantae</taxon>
        <taxon>Streptophyta</taxon>
        <taxon>Embryophyta</taxon>
        <taxon>Tracheophyta</taxon>
        <taxon>Spermatophyta</taxon>
        <taxon>Magnoliopsida</taxon>
        <taxon>eudicotyledons</taxon>
        <taxon>Gunneridae</taxon>
        <taxon>Pentapetalae</taxon>
        <taxon>rosids</taxon>
        <taxon>fabids</taxon>
        <taxon>Fabales</taxon>
        <taxon>Fabaceae</taxon>
        <taxon>Papilionoideae</taxon>
        <taxon>50 kb inversion clade</taxon>
        <taxon>NPAAA clade</taxon>
        <taxon>indigoferoid/millettioid clade</taxon>
        <taxon>Phaseoleae</taxon>
        <taxon>Clitoria</taxon>
    </lineage>
</organism>
<accession>A0AAN9PK00</accession>
<proteinExistence type="predicted"/>
<comment type="caution">
    <text evidence="2">The sequence shown here is derived from an EMBL/GenBank/DDBJ whole genome shotgun (WGS) entry which is preliminary data.</text>
</comment>